<dbReference type="SUPFAM" id="SSF55961">
    <property type="entry name" value="Bet v1-like"/>
    <property type="match status" value="1"/>
</dbReference>
<dbReference type="Pfam" id="PF10604">
    <property type="entry name" value="Polyketide_cyc2"/>
    <property type="match status" value="1"/>
</dbReference>
<reference evidence="1" key="3">
    <citation type="submission" date="2023-10" db="EMBL/GenBank/DDBJ databases">
        <authorList>
            <person name="Picardeau M."/>
            <person name="Thibeaux R."/>
        </authorList>
    </citation>
    <scope>NUCLEOTIDE SEQUENCE</scope>
    <source>
        <strain evidence="1">ATI7-C-A5</strain>
    </source>
</reference>
<dbReference type="OrthoDB" id="9807923at2"/>
<reference evidence="1 3" key="2">
    <citation type="journal article" date="2018" name="Microb. Genom.">
        <title>Deciphering the unexplored Leptospira diversity from soils uncovers genomic evolution to virulence.</title>
        <authorList>
            <person name="Thibeaux R."/>
            <person name="Iraola G."/>
            <person name="Ferres I."/>
            <person name="Bierque E."/>
            <person name="Girault D."/>
            <person name="Soupe-Gilbert M.E."/>
            <person name="Picardeau M."/>
            <person name="Goarant C."/>
        </authorList>
    </citation>
    <scope>NUCLEOTIDE SEQUENCE [LARGE SCALE GENOMIC DNA]</scope>
    <source>
        <strain evidence="1 3">ATI7-C-A5</strain>
    </source>
</reference>
<sequence>MSKLKSVLASVAGLLILFVLGTLAYASTKPDTVHYQRSLKIDAPAEKIFALIVDFHSWGKWSPWEKLDPNMQRSYSGSPNGLGSIYEWSGNSDIGKGRMEITAADSPSKIVIKLDFLEPFEAHNTAEFTISPKDGGNEVTWAMHGPNHIFSKVLCLFLDMDAMIGEDFDKGLNSIKNIAETK</sequence>
<accession>A0A2N0BCU6</accession>
<keyword evidence="3" id="KW-1185">Reference proteome</keyword>
<organism evidence="2">
    <name type="scientific">Leptospira ellisii</name>
    <dbReference type="NCBI Taxonomy" id="2023197"/>
    <lineage>
        <taxon>Bacteria</taxon>
        <taxon>Pseudomonadati</taxon>
        <taxon>Spirochaetota</taxon>
        <taxon>Spirochaetia</taxon>
        <taxon>Leptospirales</taxon>
        <taxon>Leptospiraceae</taxon>
        <taxon>Leptospira</taxon>
    </lineage>
</organism>
<dbReference type="RefSeq" id="WP_100746057.1">
    <property type="nucleotide sequence ID" value="NZ_NPEF02000016.1"/>
</dbReference>
<dbReference type="Gene3D" id="3.30.530.20">
    <property type="match status" value="1"/>
</dbReference>
<dbReference type="InterPro" id="IPR019587">
    <property type="entry name" value="Polyketide_cyclase/dehydratase"/>
</dbReference>
<comment type="caution">
    <text evidence="2">The sequence shown here is derived from an EMBL/GenBank/DDBJ whole genome shotgun (WGS) entry which is preliminary data.</text>
</comment>
<accession>A0A2N0BNL7</accession>
<dbReference type="CDD" id="cd07818">
    <property type="entry name" value="SRPBCC_1"/>
    <property type="match status" value="1"/>
</dbReference>
<gene>
    <name evidence="1" type="ORF">CH379_013865</name>
    <name evidence="2" type="ORF">CH379_02920</name>
</gene>
<proteinExistence type="predicted"/>
<dbReference type="EMBL" id="NPEF02000016">
    <property type="protein sequence ID" value="MDV6236712.1"/>
    <property type="molecule type" value="Genomic_DNA"/>
</dbReference>
<evidence type="ECO:0000313" key="1">
    <source>
        <dbReference type="EMBL" id="MDV6236712.1"/>
    </source>
</evidence>
<reference evidence="2" key="1">
    <citation type="submission" date="2017-07" db="EMBL/GenBank/DDBJ databases">
        <title>Leptospira spp. isolated from tropical soils.</title>
        <authorList>
            <person name="Thibeaux R."/>
            <person name="Iraola G."/>
            <person name="Ferres I."/>
            <person name="Bierque E."/>
            <person name="Girault D."/>
            <person name="Soupe-Gilbert M.-E."/>
            <person name="Picardeau M."/>
            <person name="Goarant C."/>
        </authorList>
    </citation>
    <scope>NUCLEOTIDE SEQUENCE [LARGE SCALE GENOMIC DNA]</scope>
    <source>
        <strain evidence="2">ATI7-C-A5</strain>
    </source>
</reference>
<evidence type="ECO:0000313" key="2">
    <source>
        <dbReference type="EMBL" id="PJZ94380.1"/>
    </source>
</evidence>
<dbReference type="AlphaFoldDB" id="A0A2N0BCU6"/>
<dbReference type="Proteomes" id="UP000232122">
    <property type="component" value="Unassembled WGS sequence"/>
</dbReference>
<protein>
    <submittedName>
        <fullName evidence="2">Polyketide cyclase</fullName>
    </submittedName>
    <submittedName>
        <fullName evidence="1">SRPBCC family protein</fullName>
    </submittedName>
</protein>
<dbReference type="InterPro" id="IPR023393">
    <property type="entry name" value="START-like_dom_sf"/>
</dbReference>
<name>A0A2N0BCU6_9LEPT</name>
<evidence type="ECO:0000313" key="3">
    <source>
        <dbReference type="Proteomes" id="UP000232122"/>
    </source>
</evidence>
<dbReference type="EMBL" id="NPEF01000017">
    <property type="protein sequence ID" value="PJZ94380.1"/>
    <property type="molecule type" value="Genomic_DNA"/>
</dbReference>